<evidence type="ECO:0000313" key="1">
    <source>
        <dbReference type="EMBL" id="BDZ48324.1"/>
    </source>
</evidence>
<evidence type="ECO:0008006" key="3">
    <source>
        <dbReference type="Google" id="ProtNLM"/>
    </source>
</evidence>
<organism evidence="1 2">
    <name type="scientific">Frondihabitans sucicola</name>
    <dbReference type="NCBI Taxonomy" id="1268041"/>
    <lineage>
        <taxon>Bacteria</taxon>
        <taxon>Bacillati</taxon>
        <taxon>Actinomycetota</taxon>
        <taxon>Actinomycetes</taxon>
        <taxon>Micrococcales</taxon>
        <taxon>Microbacteriaceae</taxon>
        <taxon>Frondihabitans</taxon>
    </lineage>
</organism>
<gene>
    <name evidence="1" type="ORF">GCM10025867_05650</name>
</gene>
<protein>
    <recommendedName>
        <fullName evidence="3">LLM class flavin-dependent oxidoreductase</fullName>
    </recommendedName>
</protein>
<dbReference type="Proteomes" id="UP001321486">
    <property type="component" value="Chromosome"/>
</dbReference>
<dbReference type="EMBL" id="AP027732">
    <property type="protein sequence ID" value="BDZ48324.1"/>
    <property type="molecule type" value="Genomic_DNA"/>
</dbReference>
<proteinExistence type="predicted"/>
<sequence length="277" mass="29014">MEAWIVLSHVDAVAAPPSSRVTDAFGDTFDYALCPSSPTTRAYVRDLVANVTAAADVDTVVLEAVGPLGADHNFTHEKTSGADWTTVERQLLSICFCEHCRRAYDEAGSGLEAAGLAARVRALLAPGTGAAHDPNPSRLLGDAASGVLRVRQASTRAARESVEQAAAANGVTRVRYHASADDWATGPFTALAALGDQPDAILPSAEILGTDIEAVRTRTGRLSAYTSAMPPRAIDGIGALIDETAATGVDEVMIYHAGLLGPSRWERVAQAIRRVVG</sequence>
<evidence type="ECO:0000313" key="2">
    <source>
        <dbReference type="Proteomes" id="UP001321486"/>
    </source>
</evidence>
<name>A0ABM8GIW5_9MICO</name>
<accession>A0ABM8GIW5</accession>
<keyword evidence="2" id="KW-1185">Reference proteome</keyword>
<dbReference type="RefSeq" id="WP_286345321.1">
    <property type="nucleotide sequence ID" value="NZ_AP027732.1"/>
</dbReference>
<reference evidence="2" key="1">
    <citation type="journal article" date="2019" name="Int. J. Syst. Evol. Microbiol.">
        <title>The Global Catalogue of Microorganisms (GCM) 10K type strain sequencing project: providing services to taxonomists for standard genome sequencing and annotation.</title>
        <authorList>
            <consortium name="The Broad Institute Genomics Platform"/>
            <consortium name="The Broad Institute Genome Sequencing Center for Infectious Disease"/>
            <person name="Wu L."/>
            <person name="Ma J."/>
        </authorList>
    </citation>
    <scope>NUCLEOTIDE SEQUENCE [LARGE SCALE GENOMIC DNA]</scope>
    <source>
        <strain evidence="2">NBRC 108728</strain>
    </source>
</reference>